<organism evidence="1 2">
    <name type="scientific">Araneus ventricosus</name>
    <name type="common">Orbweaver spider</name>
    <name type="synonym">Epeira ventricosa</name>
    <dbReference type="NCBI Taxonomy" id="182803"/>
    <lineage>
        <taxon>Eukaryota</taxon>
        <taxon>Metazoa</taxon>
        <taxon>Ecdysozoa</taxon>
        <taxon>Arthropoda</taxon>
        <taxon>Chelicerata</taxon>
        <taxon>Arachnida</taxon>
        <taxon>Araneae</taxon>
        <taxon>Araneomorphae</taxon>
        <taxon>Entelegynae</taxon>
        <taxon>Araneoidea</taxon>
        <taxon>Araneidae</taxon>
        <taxon>Araneus</taxon>
    </lineage>
</organism>
<keyword evidence="2" id="KW-1185">Reference proteome</keyword>
<comment type="caution">
    <text evidence="1">The sequence shown here is derived from an EMBL/GenBank/DDBJ whole genome shotgun (WGS) entry which is preliminary data.</text>
</comment>
<reference evidence="1 2" key="1">
    <citation type="journal article" date="2019" name="Sci. Rep.">
        <title>Orb-weaving spider Araneus ventricosus genome elucidates the spidroin gene catalogue.</title>
        <authorList>
            <person name="Kono N."/>
            <person name="Nakamura H."/>
            <person name="Ohtoshi R."/>
            <person name="Moran D.A.P."/>
            <person name="Shinohara A."/>
            <person name="Yoshida Y."/>
            <person name="Fujiwara M."/>
            <person name="Mori M."/>
            <person name="Tomita M."/>
            <person name="Arakawa K."/>
        </authorList>
    </citation>
    <scope>NUCLEOTIDE SEQUENCE [LARGE SCALE GENOMIC DNA]</scope>
</reference>
<evidence type="ECO:0000313" key="2">
    <source>
        <dbReference type="Proteomes" id="UP000499080"/>
    </source>
</evidence>
<sequence>MPRNIVKISWQYCRASWANRADIKASKMLEKRIETERQDCRKKSKSSVAGQWRKTSKRLSLSVTGHILNSLSSSDEYKDIEYKHCEAKNTILYQDSSLTSQMRTTFPDVSQACDRTSVSDISTKILILNAALKDMGIINKNDSSKVVDLE</sequence>
<accession>A0A4Y2DD73</accession>
<dbReference type="Proteomes" id="UP000499080">
    <property type="component" value="Unassembled WGS sequence"/>
</dbReference>
<evidence type="ECO:0000313" key="1">
    <source>
        <dbReference type="EMBL" id="GBM13505.1"/>
    </source>
</evidence>
<dbReference type="EMBL" id="BGPR01000329">
    <property type="protein sequence ID" value="GBM13505.1"/>
    <property type="molecule type" value="Genomic_DNA"/>
</dbReference>
<proteinExistence type="predicted"/>
<protein>
    <submittedName>
        <fullName evidence="1">Uncharacterized protein</fullName>
    </submittedName>
</protein>
<gene>
    <name evidence="1" type="ORF">AVEN_82779_1</name>
</gene>
<dbReference type="AlphaFoldDB" id="A0A4Y2DD73"/>
<name>A0A4Y2DD73_ARAVE</name>